<name>A0ACB6YYH3_THEGA</name>
<sequence length="161" mass="18292">MDSYAQKLWKRTRRDSGRLSPTHGSRRGSQSTLQPVRIHQASIPFPTSEPEPSTSFSSEESVSQWRREEIRTLPRELLGQCLLTMQARGRHTPAIPDRSLITTPEDIGDMAAASQDSTVRSMFGSDINASCFAERERARQMQILIVMWSRGWFQPESSVVR</sequence>
<accession>A0ACB6YYH3</accession>
<dbReference type="EMBL" id="MU118546">
    <property type="protein sequence ID" value="KAF9642307.1"/>
    <property type="molecule type" value="Genomic_DNA"/>
</dbReference>
<organism evidence="1 2">
    <name type="scientific">Thelephora ganbajun</name>
    <name type="common">Ganba fungus</name>
    <dbReference type="NCBI Taxonomy" id="370292"/>
    <lineage>
        <taxon>Eukaryota</taxon>
        <taxon>Fungi</taxon>
        <taxon>Dikarya</taxon>
        <taxon>Basidiomycota</taxon>
        <taxon>Agaricomycotina</taxon>
        <taxon>Agaricomycetes</taxon>
        <taxon>Thelephorales</taxon>
        <taxon>Thelephoraceae</taxon>
        <taxon>Thelephora</taxon>
    </lineage>
</organism>
<keyword evidence="2" id="KW-1185">Reference proteome</keyword>
<dbReference type="Proteomes" id="UP000886501">
    <property type="component" value="Unassembled WGS sequence"/>
</dbReference>
<comment type="caution">
    <text evidence="1">The sequence shown here is derived from an EMBL/GenBank/DDBJ whole genome shotgun (WGS) entry which is preliminary data.</text>
</comment>
<evidence type="ECO:0000313" key="2">
    <source>
        <dbReference type="Proteomes" id="UP000886501"/>
    </source>
</evidence>
<protein>
    <submittedName>
        <fullName evidence="1">Uncharacterized protein</fullName>
    </submittedName>
</protein>
<proteinExistence type="predicted"/>
<reference evidence="1" key="2">
    <citation type="journal article" date="2020" name="Nat. Commun.">
        <title>Large-scale genome sequencing of mycorrhizal fungi provides insights into the early evolution of symbiotic traits.</title>
        <authorList>
            <person name="Miyauchi S."/>
            <person name="Kiss E."/>
            <person name="Kuo A."/>
            <person name="Drula E."/>
            <person name="Kohler A."/>
            <person name="Sanchez-Garcia M."/>
            <person name="Morin E."/>
            <person name="Andreopoulos B."/>
            <person name="Barry K.W."/>
            <person name="Bonito G."/>
            <person name="Buee M."/>
            <person name="Carver A."/>
            <person name="Chen C."/>
            <person name="Cichocki N."/>
            <person name="Clum A."/>
            <person name="Culley D."/>
            <person name="Crous P.W."/>
            <person name="Fauchery L."/>
            <person name="Girlanda M."/>
            <person name="Hayes R.D."/>
            <person name="Keri Z."/>
            <person name="LaButti K."/>
            <person name="Lipzen A."/>
            <person name="Lombard V."/>
            <person name="Magnuson J."/>
            <person name="Maillard F."/>
            <person name="Murat C."/>
            <person name="Nolan M."/>
            <person name="Ohm R.A."/>
            <person name="Pangilinan J."/>
            <person name="Pereira M.F."/>
            <person name="Perotto S."/>
            <person name="Peter M."/>
            <person name="Pfister S."/>
            <person name="Riley R."/>
            <person name="Sitrit Y."/>
            <person name="Stielow J.B."/>
            <person name="Szollosi G."/>
            <person name="Zifcakova L."/>
            <person name="Stursova M."/>
            <person name="Spatafora J.W."/>
            <person name="Tedersoo L."/>
            <person name="Vaario L.M."/>
            <person name="Yamada A."/>
            <person name="Yan M."/>
            <person name="Wang P."/>
            <person name="Xu J."/>
            <person name="Bruns T."/>
            <person name="Baldrian P."/>
            <person name="Vilgalys R."/>
            <person name="Dunand C."/>
            <person name="Henrissat B."/>
            <person name="Grigoriev I.V."/>
            <person name="Hibbett D."/>
            <person name="Nagy L.G."/>
            <person name="Martin F.M."/>
        </authorList>
    </citation>
    <scope>NUCLEOTIDE SEQUENCE</scope>
    <source>
        <strain evidence="1">P2</strain>
    </source>
</reference>
<gene>
    <name evidence="1" type="ORF">BDM02DRAFT_2349288</name>
</gene>
<reference evidence="1" key="1">
    <citation type="submission" date="2019-10" db="EMBL/GenBank/DDBJ databases">
        <authorList>
            <consortium name="DOE Joint Genome Institute"/>
            <person name="Kuo A."/>
            <person name="Miyauchi S."/>
            <person name="Kiss E."/>
            <person name="Drula E."/>
            <person name="Kohler A."/>
            <person name="Sanchez-Garcia M."/>
            <person name="Andreopoulos B."/>
            <person name="Barry K.W."/>
            <person name="Bonito G."/>
            <person name="Buee M."/>
            <person name="Carver A."/>
            <person name="Chen C."/>
            <person name="Cichocki N."/>
            <person name="Clum A."/>
            <person name="Culley D."/>
            <person name="Crous P.W."/>
            <person name="Fauchery L."/>
            <person name="Girlanda M."/>
            <person name="Hayes R."/>
            <person name="Keri Z."/>
            <person name="Labutti K."/>
            <person name="Lipzen A."/>
            <person name="Lombard V."/>
            <person name="Magnuson J."/>
            <person name="Maillard F."/>
            <person name="Morin E."/>
            <person name="Murat C."/>
            <person name="Nolan M."/>
            <person name="Ohm R."/>
            <person name="Pangilinan J."/>
            <person name="Pereira M."/>
            <person name="Perotto S."/>
            <person name="Peter M."/>
            <person name="Riley R."/>
            <person name="Sitrit Y."/>
            <person name="Stielow B."/>
            <person name="Szollosi G."/>
            <person name="Zifcakova L."/>
            <person name="Stursova M."/>
            <person name="Spatafora J.W."/>
            <person name="Tedersoo L."/>
            <person name="Vaario L.-M."/>
            <person name="Yamada A."/>
            <person name="Yan M."/>
            <person name="Wang P."/>
            <person name="Xu J."/>
            <person name="Bruns T."/>
            <person name="Baldrian P."/>
            <person name="Vilgalys R."/>
            <person name="Henrissat B."/>
            <person name="Grigoriev I.V."/>
            <person name="Hibbett D."/>
            <person name="Nagy L.G."/>
            <person name="Martin F.M."/>
        </authorList>
    </citation>
    <scope>NUCLEOTIDE SEQUENCE</scope>
    <source>
        <strain evidence="1">P2</strain>
    </source>
</reference>
<evidence type="ECO:0000313" key="1">
    <source>
        <dbReference type="EMBL" id="KAF9642307.1"/>
    </source>
</evidence>